<dbReference type="EMBL" id="OV121139">
    <property type="protein sequence ID" value="CAH0562606.1"/>
    <property type="molecule type" value="Genomic_DNA"/>
</dbReference>
<organism evidence="1 2">
    <name type="scientific">Brassicogethes aeneus</name>
    <name type="common">Rape pollen beetle</name>
    <name type="synonym">Meligethes aeneus</name>
    <dbReference type="NCBI Taxonomy" id="1431903"/>
    <lineage>
        <taxon>Eukaryota</taxon>
        <taxon>Metazoa</taxon>
        <taxon>Ecdysozoa</taxon>
        <taxon>Arthropoda</taxon>
        <taxon>Hexapoda</taxon>
        <taxon>Insecta</taxon>
        <taxon>Pterygota</taxon>
        <taxon>Neoptera</taxon>
        <taxon>Endopterygota</taxon>
        <taxon>Coleoptera</taxon>
        <taxon>Polyphaga</taxon>
        <taxon>Cucujiformia</taxon>
        <taxon>Nitidulidae</taxon>
        <taxon>Meligethinae</taxon>
        <taxon>Brassicogethes</taxon>
    </lineage>
</organism>
<dbReference type="OrthoDB" id="6781985at2759"/>
<sequence length="450" mass="53161">MTDNNKSEPGSLQNSWILVNHIEEAEEATALDRNEEEIVQETEKIEEIKENIESDVESDSISVISDTNVNDSNTEDENATIKDGIVDKNAPKWTFVEDNLINEAPTQKFYLNCMQEPVQELSEQELGSLHSDLEMESDGISIISDTDDYLDPGNVLEELPPIEKQRFEWWDLKKYCGNFLVMSTVSLAVLSIFLSPYFSNTTINEDDIVMYEKDLKSTELSNNYDPIVYCQEKHKKDGIYREVNVKKCKRCFNKVGKNKDKKNKNKKNNGTLDEKQLKIKEEYLKQKEEFLIKKEHELHRVEIKLKNMQQNEKNDEKIEHFDSNKKIMDNNKKHYKLKDHYKKFKKEEPVKTHKEKIKSYKEENHKVNRGIKNIKVGNPDNVYIKENKSMPGFWYTNIGQNRLNIRKNERQGEWLFDRAGLRKKQRKNYKFKENKLSVAEKVKKFMKNYF</sequence>
<reference evidence="1" key="1">
    <citation type="submission" date="2021-12" db="EMBL/GenBank/DDBJ databases">
        <authorList>
            <person name="King R."/>
        </authorList>
    </citation>
    <scope>NUCLEOTIDE SEQUENCE</scope>
</reference>
<dbReference type="AlphaFoldDB" id="A0A9P0FLV9"/>
<protein>
    <submittedName>
        <fullName evidence="1">Uncharacterized protein</fullName>
    </submittedName>
</protein>
<gene>
    <name evidence="1" type="ORF">MELIAE_LOCUS11671</name>
</gene>
<evidence type="ECO:0000313" key="2">
    <source>
        <dbReference type="Proteomes" id="UP001154078"/>
    </source>
</evidence>
<evidence type="ECO:0000313" key="1">
    <source>
        <dbReference type="EMBL" id="CAH0562606.1"/>
    </source>
</evidence>
<dbReference type="Proteomes" id="UP001154078">
    <property type="component" value="Chromosome 8"/>
</dbReference>
<proteinExistence type="predicted"/>
<keyword evidence="2" id="KW-1185">Reference proteome</keyword>
<accession>A0A9P0FLV9</accession>
<name>A0A9P0FLV9_BRAAE</name>